<dbReference type="GO" id="GO:0003871">
    <property type="term" value="F:5-methyltetrahydropteroyltriglutamate-homocysteine S-methyltransferase activity"/>
    <property type="evidence" value="ECO:0007669"/>
    <property type="project" value="InterPro"/>
</dbReference>
<feature type="domain" description="Cobalamin-independent methionine synthase MetE N-terminal" evidence="1">
    <location>
        <begin position="83"/>
        <end position="276"/>
    </location>
</feature>
<keyword evidence="3" id="KW-1185">Reference proteome</keyword>
<reference evidence="2 3" key="1">
    <citation type="submission" date="2018-05" db="EMBL/GenBank/DDBJ databases">
        <title>Complete Genome Sequences of Extremely Thermoacidophilic, Metal-Mobilizing Type-Strain Members of the Archaeal Family Sulfolobaceae: Acidianus brierleyi DSM-1651T, Acidianus sulfidivorans DSM-18786T, Metallosphaera hakonensis DSM-7519T, and Metallosphaera prunae DSM-10039T.</title>
        <authorList>
            <person name="Counts J.A."/>
            <person name="Kelly R.M."/>
        </authorList>
    </citation>
    <scope>NUCLEOTIDE SEQUENCE [LARGE SCALE GENOMIC DNA]</scope>
    <source>
        <strain evidence="2 3">HO1-1</strain>
    </source>
</reference>
<evidence type="ECO:0000313" key="3">
    <source>
        <dbReference type="Proteomes" id="UP000247586"/>
    </source>
</evidence>
<reference evidence="3" key="2">
    <citation type="submission" date="2020-03" db="EMBL/GenBank/DDBJ databases">
        <title>Complete Genome Sequences of Extremely Thermoacidophilic, Metal-Mobilizing Type-Strain Members of the Archaeal Family Sulfolobaceae: Acidianus brierleyi DSM-1651T, Acidianus sulfidivorans DSM-18786T, Metallosphaera hakonensis DSM-7519T, and Metallosphaera prunae DSM-10039T.</title>
        <authorList>
            <person name="Counts J.A."/>
            <person name="Kelly R.M."/>
        </authorList>
    </citation>
    <scope>NUCLEOTIDE SEQUENCE [LARGE SCALE GENOMIC DNA]</scope>
    <source>
        <strain evidence="3">HO1-1</strain>
    </source>
</reference>
<evidence type="ECO:0000259" key="1">
    <source>
        <dbReference type="Pfam" id="PF08267"/>
    </source>
</evidence>
<dbReference type="Gene3D" id="3.20.20.210">
    <property type="match status" value="1"/>
</dbReference>
<reference evidence="3" key="3">
    <citation type="submission" date="2020-03" db="EMBL/GenBank/DDBJ databases">
        <title>Sequencing and Assembly of Multiple Reported Metal-Biooxidizing Members of the Extremely Thermoacidophilic Archaeal Family Sulfolobaceae.</title>
        <authorList>
            <person name="Counts J.A."/>
            <person name="Kelly R.M."/>
        </authorList>
    </citation>
    <scope>NUCLEOTIDE SEQUENCE [LARGE SCALE GENOMIC DNA]</scope>
    <source>
        <strain evidence="3">HO1-1</strain>
    </source>
</reference>
<dbReference type="STRING" id="1293036.GCA_001315825_00291"/>
<dbReference type="GeneID" id="36835134"/>
<dbReference type="Proteomes" id="UP000247586">
    <property type="component" value="Chromosome"/>
</dbReference>
<dbReference type="GO" id="GO:0008270">
    <property type="term" value="F:zinc ion binding"/>
    <property type="evidence" value="ECO:0007669"/>
    <property type="project" value="InterPro"/>
</dbReference>
<dbReference type="SUPFAM" id="SSF51726">
    <property type="entry name" value="UROD/MetE-like"/>
    <property type="match status" value="1"/>
</dbReference>
<organism evidence="2 3">
    <name type="scientific">Metallosphaera hakonensis JCM 8857 = DSM 7519</name>
    <dbReference type="NCBI Taxonomy" id="1293036"/>
    <lineage>
        <taxon>Archaea</taxon>
        <taxon>Thermoproteota</taxon>
        <taxon>Thermoprotei</taxon>
        <taxon>Sulfolobales</taxon>
        <taxon>Sulfolobaceae</taxon>
        <taxon>Metallosphaera</taxon>
    </lineage>
</organism>
<dbReference type="KEGG" id="mhk:DFR87_07290"/>
<proteinExistence type="predicted"/>
<dbReference type="OrthoDB" id="33991at2157"/>
<dbReference type="RefSeq" id="WP_110369233.1">
    <property type="nucleotide sequence ID" value="NZ_CP029287.2"/>
</dbReference>
<evidence type="ECO:0000313" key="2">
    <source>
        <dbReference type="EMBL" id="AWR99520.1"/>
    </source>
</evidence>
<protein>
    <recommendedName>
        <fullName evidence="1">Cobalamin-independent methionine synthase MetE N-terminal domain-containing protein</fullName>
    </recommendedName>
</protein>
<dbReference type="GO" id="GO:0008652">
    <property type="term" value="P:amino acid biosynthetic process"/>
    <property type="evidence" value="ECO:0007669"/>
    <property type="project" value="InterPro"/>
</dbReference>
<dbReference type="NCBIfam" id="NF006349">
    <property type="entry name" value="PRK08575.1-2"/>
    <property type="match status" value="1"/>
</dbReference>
<name>A0A2U9ITX3_9CREN</name>
<dbReference type="AlphaFoldDB" id="A0A2U9ITX3"/>
<dbReference type="InterPro" id="IPR013215">
    <property type="entry name" value="Cbl-indep_Met_Synth_N"/>
</dbReference>
<dbReference type="PANTHER" id="PTHR30519">
    <property type="entry name" value="5-METHYLTETRAHYDROPTEROYLTRIGLUTAMATE--HOMOCYSTEINE METHYLTRANSFERASE"/>
    <property type="match status" value="1"/>
</dbReference>
<sequence>MIEFTIEITGSYPRAISLGKVFSRYRSGKIDRSVLESEISKRTLTFLSLAKEINAKYTTDGLLRWDDIIDVTFSYLSGPKKGELMRFYDNNFYYRKPVIKEEIKANPDEYNRALKESLDLAKKAEYSGVVKGVITGPLTYALLSDDRYYDNAQELIFAYSKEVNSVLKSIPSGIGAVEIHEPSFFEKGIKSSLISRLSEAYSEMFKGVNIEKHLITYFRVIPAKLDTFFNLPVDVYGLDVIENLNALAQIYKRVKDRKMFFGVLNTRNTKLERVSTIRRIVEKAYQNGSSLVLIGNSAPMDFIPEIIAIRKLKLLKKVGDKA</sequence>
<dbReference type="EMBL" id="CP029287">
    <property type="protein sequence ID" value="AWR99520.1"/>
    <property type="molecule type" value="Genomic_DNA"/>
</dbReference>
<accession>A0A2U9ITX3</accession>
<dbReference type="Pfam" id="PF08267">
    <property type="entry name" value="Meth_synt_1"/>
    <property type="match status" value="1"/>
</dbReference>
<dbReference type="InterPro" id="IPR038071">
    <property type="entry name" value="UROD/MetE-like_sf"/>
</dbReference>
<gene>
    <name evidence="2" type="ORF">DFR87_07290</name>
</gene>